<reference evidence="2" key="1">
    <citation type="submission" date="2021-09" db="EMBL/GenBank/DDBJ databases">
        <title>The genome of Mauremys mutica provides insights into the evolution of semi-aquatic lifestyle.</title>
        <authorList>
            <person name="Gong S."/>
            <person name="Gao Y."/>
        </authorList>
    </citation>
    <scope>NUCLEOTIDE SEQUENCE</scope>
    <source>
        <strain evidence="2">MM-2020</strain>
        <tissue evidence="2">Muscle</tissue>
    </source>
</reference>
<name>A0A9D3WTW2_9SAUR</name>
<feature type="compositionally biased region" description="Polar residues" evidence="1">
    <location>
        <begin position="100"/>
        <end position="133"/>
    </location>
</feature>
<evidence type="ECO:0000313" key="2">
    <source>
        <dbReference type="EMBL" id="KAH1168004.1"/>
    </source>
</evidence>
<keyword evidence="3" id="KW-1185">Reference proteome</keyword>
<comment type="caution">
    <text evidence="2">The sequence shown here is derived from an EMBL/GenBank/DDBJ whole genome shotgun (WGS) entry which is preliminary data.</text>
</comment>
<feature type="region of interest" description="Disordered" evidence="1">
    <location>
        <begin position="22"/>
        <end position="46"/>
    </location>
</feature>
<feature type="compositionally biased region" description="Low complexity" evidence="1">
    <location>
        <begin position="29"/>
        <end position="39"/>
    </location>
</feature>
<gene>
    <name evidence="2" type="ORF">KIL84_003487</name>
</gene>
<evidence type="ECO:0000256" key="1">
    <source>
        <dbReference type="SAM" id="MobiDB-lite"/>
    </source>
</evidence>
<protein>
    <submittedName>
        <fullName evidence="2">Uncharacterized protein</fullName>
    </submittedName>
</protein>
<organism evidence="2 3">
    <name type="scientific">Mauremys mutica</name>
    <name type="common">yellowpond turtle</name>
    <dbReference type="NCBI Taxonomy" id="74926"/>
    <lineage>
        <taxon>Eukaryota</taxon>
        <taxon>Metazoa</taxon>
        <taxon>Chordata</taxon>
        <taxon>Craniata</taxon>
        <taxon>Vertebrata</taxon>
        <taxon>Euteleostomi</taxon>
        <taxon>Archelosauria</taxon>
        <taxon>Testudinata</taxon>
        <taxon>Testudines</taxon>
        <taxon>Cryptodira</taxon>
        <taxon>Durocryptodira</taxon>
        <taxon>Testudinoidea</taxon>
        <taxon>Geoemydidae</taxon>
        <taxon>Geoemydinae</taxon>
        <taxon>Mauremys</taxon>
    </lineage>
</organism>
<accession>A0A9D3WTW2</accession>
<sequence length="133" mass="14140">MQHTASQYEALCFISKQSSTHPSFHTQNSSHASHAPSPSIADTLKPLTPISHPLYQTIGVVSNQVPHLATVPAPSTKPILIITTPNQQALKLSLPPSHQPAAQTSQSGCSTSHPTHSPIKTHQAKQSAQPLPI</sequence>
<dbReference type="AlphaFoldDB" id="A0A9D3WTW2"/>
<dbReference type="EMBL" id="JAHDVG010000486">
    <property type="protein sequence ID" value="KAH1168004.1"/>
    <property type="molecule type" value="Genomic_DNA"/>
</dbReference>
<evidence type="ECO:0000313" key="3">
    <source>
        <dbReference type="Proteomes" id="UP000827986"/>
    </source>
</evidence>
<dbReference type="Proteomes" id="UP000827986">
    <property type="component" value="Unassembled WGS sequence"/>
</dbReference>
<proteinExistence type="predicted"/>
<feature type="region of interest" description="Disordered" evidence="1">
    <location>
        <begin position="91"/>
        <end position="133"/>
    </location>
</feature>